<gene>
    <name evidence="7" type="ORF">BUALT_Bualt19G0121700</name>
</gene>
<dbReference type="GO" id="GO:0008270">
    <property type="term" value="F:zinc ion binding"/>
    <property type="evidence" value="ECO:0007669"/>
    <property type="project" value="UniProtKB-KW"/>
</dbReference>
<dbReference type="InterPro" id="IPR001841">
    <property type="entry name" value="Znf_RING"/>
</dbReference>
<reference evidence="7" key="1">
    <citation type="submission" date="2019-10" db="EMBL/GenBank/DDBJ databases">
        <authorList>
            <person name="Zhang R."/>
            <person name="Pan Y."/>
            <person name="Wang J."/>
            <person name="Ma R."/>
            <person name="Yu S."/>
        </authorList>
    </citation>
    <scope>NUCLEOTIDE SEQUENCE</scope>
    <source>
        <strain evidence="7">LA-IB0</strain>
        <tissue evidence="7">Leaf</tissue>
    </source>
</reference>
<dbReference type="GO" id="GO:0043161">
    <property type="term" value="P:proteasome-mediated ubiquitin-dependent protein catabolic process"/>
    <property type="evidence" value="ECO:0007669"/>
    <property type="project" value="TreeGrafter"/>
</dbReference>
<evidence type="ECO:0000313" key="8">
    <source>
        <dbReference type="Proteomes" id="UP000826271"/>
    </source>
</evidence>
<dbReference type="GO" id="GO:0061630">
    <property type="term" value="F:ubiquitin protein ligase activity"/>
    <property type="evidence" value="ECO:0007669"/>
    <property type="project" value="TreeGrafter"/>
</dbReference>
<accession>A0AAV6W9L4</accession>
<evidence type="ECO:0000259" key="6">
    <source>
        <dbReference type="PROSITE" id="PS50089"/>
    </source>
</evidence>
<evidence type="ECO:0000256" key="2">
    <source>
        <dbReference type="ARBA" id="ARBA00022771"/>
    </source>
</evidence>
<evidence type="ECO:0000256" key="5">
    <source>
        <dbReference type="SAM" id="MobiDB-lite"/>
    </source>
</evidence>
<keyword evidence="8" id="KW-1185">Reference proteome</keyword>
<proteinExistence type="predicted"/>
<evidence type="ECO:0000256" key="4">
    <source>
        <dbReference type="PROSITE-ProRule" id="PRU00175"/>
    </source>
</evidence>
<dbReference type="AlphaFoldDB" id="A0AAV6W9L4"/>
<protein>
    <recommendedName>
        <fullName evidence="6">RING-type domain-containing protein</fullName>
    </recommendedName>
</protein>
<sequence>MEDFGRDTDIFVTINELPCGHCFHRDCIVEWLQRSNTCPLCRYKCPPAADESMSRLSTAFAEAATRSSDHPRQRIDQSTNSSGERSIGSMVVDEDGDTLMVDSSQTS</sequence>
<evidence type="ECO:0000313" key="7">
    <source>
        <dbReference type="EMBL" id="KAG8364369.1"/>
    </source>
</evidence>
<feature type="region of interest" description="Disordered" evidence="5">
    <location>
        <begin position="61"/>
        <end position="107"/>
    </location>
</feature>
<organism evidence="7 8">
    <name type="scientific">Buddleja alternifolia</name>
    <dbReference type="NCBI Taxonomy" id="168488"/>
    <lineage>
        <taxon>Eukaryota</taxon>
        <taxon>Viridiplantae</taxon>
        <taxon>Streptophyta</taxon>
        <taxon>Embryophyta</taxon>
        <taxon>Tracheophyta</taxon>
        <taxon>Spermatophyta</taxon>
        <taxon>Magnoliopsida</taxon>
        <taxon>eudicotyledons</taxon>
        <taxon>Gunneridae</taxon>
        <taxon>Pentapetalae</taxon>
        <taxon>asterids</taxon>
        <taxon>lamiids</taxon>
        <taxon>Lamiales</taxon>
        <taxon>Scrophulariaceae</taxon>
        <taxon>Buddlejeae</taxon>
        <taxon>Buddleja</taxon>
    </lineage>
</organism>
<dbReference type="PANTHER" id="PTHR22763">
    <property type="entry name" value="RING ZINC FINGER PROTEIN"/>
    <property type="match status" value="1"/>
</dbReference>
<dbReference type="GO" id="GO:0012505">
    <property type="term" value="C:endomembrane system"/>
    <property type="evidence" value="ECO:0007669"/>
    <property type="project" value="TreeGrafter"/>
</dbReference>
<keyword evidence="2 4" id="KW-0863">Zinc-finger</keyword>
<dbReference type="PANTHER" id="PTHR22763:SF192">
    <property type="entry name" value="RING-TYPE DOMAIN-CONTAINING PROTEIN"/>
    <property type="match status" value="1"/>
</dbReference>
<keyword evidence="3" id="KW-0862">Zinc</keyword>
<dbReference type="SUPFAM" id="SSF57850">
    <property type="entry name" value="RING/U-box"/>
    <property type="match status" value="1"/>
</dbReference>
<name>A0AAV6W9L4_9LAMI</name>
<dbReference type="Gene3D" id="3.30.40.10">
    <property type="entry name" value="Zinc/RING finger domain, C3HC4 (zinc finger)"/>
    <property type="match status" value="1"/>
</dbReference>
<keyword evidence="1" id="KW-0479">Metal-binding</keyword>
<dbReference type="PROSITE" id="PS50089">
    <property type="entry name" value="ZF_RING_2"/>
    <property type="match status" value="1"/>
</dbReference>
<evidence type="ECO:0000256" key="1">
    <source>
        <dbReference type="ARBA" id="ARBA00022723"/>
    </source>
</evidence>
<dbReference type="Proteomes" id="UP000826271">
    <property type="component" value="Unassembled WGS sequence"/>
</dbReference>
<comment type="caution">
    <text evidence="7">The sequence shown here is derived from an EMBL/GenBank/DDBJ whole genome shotgun (WGS) entry which is preliminary data.</text>
</comment>
<feature type="domain" description="RING-type" evidence="6">
    <location>
        <begin position="17"/>
        <end position="42"/>
    </location>
</feature>
<dbReference type="EMBL" id="WHWC01000019">
    <property type="protein sequence ID" value="KAG8364369.1"/>
    <property type="molecule type" value="Genomic_DNA"/>
</dbReference>
<dbReference type="Pfam" id="PF13639">
    <property type="entry name" value="zf-RING_2"/>
    <property type="match status" value="1"/>
</dbReference>
<evidence type="ECO:0000256" key="3">
    <source>
        <dbReference type="ARBA" id="ARBA00022833"/>
    </source>
</evidence>
<dbReference type="InterPro" id="IPR050731">
    <property type="entry name" value="HRD1_E3_ubiq-ligases"/>
</dbReference>
<dbReference type="InterPro" id="IPR013083">
    <property type="entry name" value="Znf_RING/FYVE/PHD"/>
</dbReference>